<dbReference type="Pfam" id="PF00230">
    <property type="entry name" value="MIP"/>
    <property type="match status" value="1"/>
</dbReference>
<dbReference type="GO" id="GO:0016020">
    <property type="term" value="C:membrane"/>
    <property type="evidence" value="ECO:0007669"/>
    <property type="project" value="UniProtKB-SubCell"/>
</dbReference>
<keyword evidence="9" id="KW-1185">Reference proteome</keyword>
<dbReference type="GO" id="GO:0015267">
    <property type="term" value="F:channel activity"/>
    <property type="evidence" value="ECO:0007669"/>
    <property type="project" value="InterPro"/>
</dbReference>
<dbReference type="PROSITE" id="PS00221">
    <property type="entry name" value="MIP"/>
    <property type="match status" value="1"/>
</dbReference>
<dbReference type="InParanoid" id="A0A259U211"/>
<dbReference type="InterPro" id="IPR023271">
    <property type="entry name" value="Aquaporin-like"/>
</dbReference>
<sequence length="220" mass="22217">MKAQLVTEFIGTFFLVLTIGLTVLIGTDFAPIAIAASLIAMIYMGGHVSKAHYNPAITLAFWLRGTFPARGIAPYIAAQVGASVLASLAVHGVTDQFLVVSPGVGTGLGSFALLEFLFTFALALVILNVATAPTLEGNGHYGIAIGFIVMGGAYAAGPISGGAFNPAVALGPALVNLVFGQEGALSGLWVYLVATSAGAALAVPAYFAMNGRDAPEASGG</sequence>
<evidence type="ECO:0000256" key="6">
    <source>
        <dbReference type="RuleBase" id="RU000477"/>
    </source>
</evidence>
<dbReference type="PRINTS" id="PR00783">
    <property type="entry name" value="MINTRINSICP"/>
</dbReference>
<reference evidence="8 9" key="1">
    <citation type="submission" date="2016-11" db="EMBL/GenBank/DDBJ databases">
        <title>Study of marine rhodopsin-containing bacteria.</title>
        <authorList>
            <person name="Yoshizawa S."/>
            <person name="Kumagai Y."/>
            <person name="Kogure K."/>
        </authorList>
    </citation>
    <scope>NUCLEOTIDE SEQUENCE [LARGE SCALE GENOMIC DNA]</scope>
    <source>
        <strain evidence="8 9">SG-29</strain>
    </source>
</reference>
<feature type="transmembrane region" description="Helical" evidence="7">
    <location>
        <begin position="111"/>
        <end position="130"/>
    </location>
</feature>
<feature type="transmembrane region" description="Helical" evidence="7">
    <location>
        <begin position="72"/>
        <end position="91"/>
    </location>
</feature>
<dbReference type="OrthoDB" id="9807293at2"/>
<feature type="transmembrane region" description="Helical" evidence="7">
    <location>
        <begin position="12"/>
        <end position="43"/>
    </location>
</feature>
<evidence type="ECO:0000256" key="2">
    <source>
        <dbReference type="ARBA" id="ARBA00022448"/>
    </source>
</evidence>
<evidence type="ECO:0008006" key="10">
    <source>
        <dbReference type="Google" id="ProtNLM"/>
    </source>
</evidence>
<comment type="similarity">
    <text evidence="6">Belongs to the MIP/aquaporin (TC 1.A.8) family.</text>
</comment>
<dbReference type="InterPro" id="IPR034294">
    <property type="entry name" value="Aquaporin_transptr"/>
</dbReference>
<dbReference type="EMBL" id="MQWB01000001">
    <property type="protein sequence ID" value="OZC04039.1"/>
    <property type="molecule type" value="Genomic_DNA"/>
</dbReference>
<feature type="transmembrane region" description="Helical" evidence="7">
    <location>
        <begin position="142"/>
        <end position="168"/>
    </location>
</feature>
<dbReference type="RefSeq" id="WP_094550071.1">
    <property type="nucleotide sequence ID" value="NZ_MQWB01000001.1"/>
</dbReference>
<dbReference type="PANTHER" id="PTHR45724:SF13">
    <property type="entry name" value="AQUAPORIN NIP1-1-RELATED"/>
    <property type="match status" value="1"/>
</dbReference>
<keyword evidence="5 7" id="KW-0472">Membrane</keyword>
<comment type="caution">
    <text evidence="8">The sequence shown here is derived from an EMBL/GenBank/DDBJ whole genome shotgun (WGS) entry which is preliminary data.</text>
</comment>
<dbReference type="InterPro" id="IPR022357">
    <property type="entry name" value="MIP_CS"/>
</dbReference>
<proteinExistence type="inferred from homology"/>
<gene>
    <name evidence="8" type="ORF">BSZ36_14230</name>
</gene>
<keyword evidence="4 7" id="KW-1133">Transmembrane helix</keyword>
<evidence type="ECO:0000256" key="5">
    <source>
        <dbReference type="ARBA" id="ARBA00023136"/>
    </source>
</evidence>
<accession>A0A259U211</accession>
<dbReference type="SUPFAM" id="SSF81338">
    <property type="entry name" value="Aquaporin-like"/>
    <property type="match status" value="1"/>
</dbReference>
<evidence type="ECO:0000313" key="9">
    <source>
        <dbReference type="Proteomes" id="UP000216446"/>
    </source>
</evidence>
<name>A0A259U211_9BACT</name>
<dbReference type="AlphaFoldDB" id="A0A259U211"/>
<dbReference type="Proteomes" id="UP000216446">
    <property type="component" value="Unassembled WGS sequence"/>
</dbReference>
<evidence type="ECO:0000256" key="7">
    <source>
        <dbReference type="SAM" id="Phobius"/>
    </source>
</evidence>
<keyword evidence="3 6" id="KW-0812">Transmembrane</keyword>
<comment type="subcellular location">
    <subcellularLocation>
        <location evidence="1">Membrane</location>
        <topology evidence="1">Multi-pass membrane protein</topology>
    </subcellularLocation>
</comment>
<evidence type="ECO:0000313" key="8">
    <source>
        <dbReference type="EMBL" id="OZC04039.1"/>
    </source>
</evidence>
<dbReference type="InterPro" id="IPR000425">
    <property type="entry name" value="MIP"/>
</dbReference>
<dbReference type="PANTHER" id="PTHR45724">
    <property type="entry name" value="AQUAPORIN NIP2-1"/>
    <property type="match status" value="1"/>
</dbReference>
<protein>
    <recommendedName>
        <fullName evidence="10">Porin</fullName>
    </recommendedName>
</protein>
<evidence type="ECO:0000256" key="1">
    <source>
        <dbReference type="ARBA" id="ARBA00004141"/>
    </source>
</evidence>
<organism evidence="8 9">
    <name type="scientific">Rubricoccus marinus</name>
    <dbReference type="NCBI Taxonomy" id="716817"/>
    <lineage>
        <taxon>Bacteria</taxon>
        <taxon>Pseudomonadati</taxon>
        <taxon>Rhodothermota</taxon>
        <taxon>Rhodothermia</taxon>
        <taxon>Rhodothermales</taxon>
        <taxon>Rubricoccaceae</taxon>
        <taxon>Rubricoccus</taxon>
    </lineage>
</organism>
<evidence type="ECO:0000256" key="4">
    <source>
        <dbReference type="ARBA" id="ARBA00022989"/>
    </source>
</evidence>
<feature type="transmembrane region" description="Helical" evidence="7">
    <location>
        <begin position="188"/>
        <end position="208"/>
    </location>
</feature>
<evidence type="ECO:0000256" key="3">
    <source>
        <dbReference type="ARBA" id="ARBA00022692"/>
    </source>
</evidence>
<dbReference type="Gene3D" id="1.20.1080.10">
    <property type="entry name" value="Glycerol uptake facilitator protein"/>
    <property type="match status" value="1"/>
</dbReference>
<keyword evidence="2 6" id="KW-0813">Transport</keyword>